<keyword evidence="5" id="KW-0028">Amino-acid biosynthesis</keyword>
<dbReference type="InterPro" id="IPR001451">
    <property type="entry name" value="Hexapep"/>
</dbReference>
<sequence>MLFVDEIKSALRYDPACRWWEVWLYHGLWAVWTHKLLHLLYICRAPIIPRLGSQIMRALTGIEIHPGAKIGRGVFIDHGSGVIIGETAEVGDNCLIYHGVTLGGTSTKRVKRHPTVGANTIIGCGAKIIGNIHIGHNCKIGANAIVLKDVPDNSTVVGMAARVILQNGEKVDNDWGTLPDPVEDTIVHLIHRIVTLEEKLKKFESK</sequence>
<accession>A0A388TBP3</accession>
<protein>
    <recommendedName>
        <fullName evidence="4 10">Serine acetyltransferase</fullName>
        <ecNumber evidence="3 10">2.3.1.30</ecNumber>
    </recommendedName>
</protein>
<dbReference type="InterPro" id="IPR042122">
    <property type="entry name" value="Ser_AcTrfase_N_sf"/>
</dbReference>
<dbReference type="InterPro" id="IPR005881">
    <property type="entry name" value="Ser_O-AcTrfase"/>
</dbReference>
<comment type="pathway">
    <text evidence="1">Amino-acid biosynthesis; L-cysteine biosynthesis; L-cysteine from L-serine: step 1/2.</text>
</comment>
<gene>
    <name evidence="11" type="primary">cysE</name>
    <name evidence="11" type="ORF">NO1_1409</name>
</gene>
<evidence type="ECO:0000313" key="11">
    <source>
        <dbReference type="EMBL" id="GBR74187.1"/>
    </source>
</evidence>
<dbReference type="GO" id="GO:0009001">
    <property type="term" value="F:serine O-acetyltransferase activity"/>
    <property type="evidence" value="ECO:0007669"/>
    <property type="project" value="UniProtKB-EC"/>
</dbReference>
<comment type="similarity">
    <text evidence="2 10">Belongs to the transferase hexapeptide repeat family.</text>
</comment>
<evidence type="ECO:0000256" key="1">
    <source>
        <dbReference type="ARBA" id="ARBA00004876"/>
    </source>
</evidence>
<keyword evidence="7" id="KW-0198">Cysteine biosynthesis</keyword>
<dbReference type="NCBIfam" id="NF041874">
    <property type="entry name" value="EPS_EpsC"/>
    <property type="match status" value="1"/>
</dbReference>
<evidence type="ECO:0000256" key="2">
    <source>
        <dbReference type="ARBA" id="ARBA00007274"/>
    </source>
</evidence>
<keyword evidence="8 10" id="KW-0012">Acyltransferase</keyword>
<dbReference type="GO" id="GO:0005737">
    <property type="term" value="C:cytoplasm"/>
    <property type="evidence" value="ECO:0007669"/>
    <property type="project" value="InterPro"/>
</dbReference>
<proteinExistence type="inferred from homology"/>
<dbReference type="Gene3D" id="1.10.3130.10">
    <property type="entry name" value="serine acetyltransferase, domain 1"/>
    <property type="match status" value="1"/>
</dbReference>
<name>A0A388TBP3_TERA1</name>
<evidence type="ECO:0000256" key="10">
    <source>
        <dbReference type="PIRNR" id="PIRNR000441"/>
    </source>
</evidence>
<evidence type="ECO:0000256" key="5">
    <source>
        <dbReference type="ARBA" id="ARBA00022605"/>
    </source>
</evidence>
<dbReference type="Pfam" id="PF00132">
    <property type="entry name" value="Hexapep"/>
    <property type="match status" value="1"/>
</dbReference>
<dbReference type="EMBL" id="BGZN01000033">
    <property type="protein sequence ID" value="GBR74187.1"/>
    <property type="molecule type" value="Genomic_DNA"/>
</dbReference>
<dbReference type="PIRSF" id="PIRSF000441">
    <property type="entry name" value="CysE"/>
    <property type="match status" value="1"/>
</dbReference>
<evidence type="ECO:0000256" key="3">
    <source>
        <dbReference type="ARBA" id="ARBA00013266"/>
    </source>
</evidence>
<evidence type="ECO:0000256" key="8">
    <source>
        <dbReference type="ARBA" id="ARBA00023315"/>
    </source>
</evidence>
<dbReference type="GO" id="GO:0006535">
    <property type="term" value="P:cysteine biosynthetic process from serine"/>
    <property type="evidence" value="ECO:0007669"/>
    <property type="project" value="InterPro"/>
</dbReference>
<comment type="catalytic activity">
    <reaction evidence="9 10">
        <text>L-serine + acetyl-CoA = O-acetyl-L-serine + CoA</text>
        <dbReference type="Rhea" id="RHEA:24560"/>
        <dbReference type="ChEBI" id="CHEBI:33384"/>
        <dbReference type="ChEBI" id="CHEBI:57287"/>
        <dbReference type="ChEBI" id="CHEBI:57288"/>
        <dbReference type="ChEBI" id="CHEBI:58340"/>
        <dbReference type="EC" id="2.3.1.30"/>
    </reaction>
</comment>
<dbReference type="PANTHER" id="PTHR42811">
    <property type="entry name" value="SERINE ACETYLTRANSFERASE"/>
    <property type="match status" value="1"/>
</dbReference>
<keyword evidence="6 10" id="KW-0808">Transferase</keyword>
<evidence type="ECO:0000313" key="12">
    <source>
        <dbReference type="Proteomes" id="UP000269352"/>
    </source>
</evidence>
<organism evidence="11 12">
    <name type="scientific">Termititenax aidoneus</name>
    <dbReference type="NCBI Taxonomy" id="2218524"/>
    <lineage>
        <taxon>Bacteria</taxon>
        <taxon>Bacillati</taxon>
        <taxon>Candidatus Margulisiibacteriota</taxon>
        <taxon>Candidatus Termititenacia</taxon>
        <taxon>Candidatus Termititenacales</taxon>
        <taxon>Candidatus Termititenacaceae</taxon>
        <taxon>Candidatus Termititenax</taxon>
    </lineage>
</organism>
<evidence type="ECO:0000256" key="7">
    <source>
        <dbReference type="ARBA" id="ARBA00023192"/>
    </source>
</evidence>
<evidence type="ECO:0000256" key="6">
    <source>
        <dbReference type="ARBA" id="ARBA00022679"/>
    </source>
</evidence>
<dbReference type="NCBIfam" id="TIGR01172">
    <property type="entry name" value="cysE"/>
    <property type="match status" value="1"/>
</dbReference>
<reference evidence="11 12" key="1">
    <citation type="journal article" date="2019" name="ISME J.">
        <title>Genome analyses of uncultured TG2/ZB3 bacteria in 'Margulisbacteria' specifically attached to ectosymbiotic spirochetes of protists in the termite gut.</title>
        <authorList>
            <person name="Utami Y.D."/>
            <person name="Kuwahara H."/>
            <person name="Igai K."/>
            <person name="Murakami T."/>
            <person name="Sugaya K."/>
            <person name="Morikawa T."/>
            <person name="Nagura Y."/>
            <person name="Yuki M."/>
            <person name="Deevong P."/>
            <person name="Inoue T."/>
            <person name="Kihara K."/>
            <person name="Lo N."/>
            <person name="Yamada A."/>
            <person name="Ohkuma M."/>
            <person name="Hongoh Y."/>
        </authorList>
    </citation>
    <scope>NUCLEOTIDE SEQUENCE [LARGE SCALE GENOMIC DNA]</scope>
    <source>
        <strain evidence="11">NkOx7-01</strain>
    </source>
</reference>
<evidence type="ECO:0000256" key="9">
    <source>
        <dbReference type="ARBA" id="ARBA00049486"/>
    </source>
</evidence>
<dbReference type="FunFam" id="2.160.10.10:FF:000007">
    <property type="entry name" value="Serine acetyltransferase"/>
    <property type="match status" value="1"/>
</dbReference>
<dbReference type="InterPro" id="IPR045304">
    <property type="entry name" value="LbH_SAT"/>
</dbReference>
<keyword evidence="12" id="KW-1185">Reference proteome</keyword>
<comment type="caution">
    <text evidence="11">The sequence shown here is derived from an EMBL/GenBank/DDBJ whole genome shotgun (WGS) entry which is preliminary data.</text>
</comment>
<dbReference type="Gene3D" id="2.160.10.10">
    <property type="entry name" value="Hexapeptide repeat proteins"/>
    <property type="match status" value="1"/>
</dbReference>
<evidence type="ECO:0000256" key="4">
    <source>
        <dbReference type="ARBA" id="ARBA00018522"/>
    </source>
</evidence>
<dbReference type="Proteomes" id="UP000269352">
    <property type="component" value="Unassembled WGS sequence"/>
</dbReference>
<dbReference type="InterPro" id="IPR011004">
    <property type="entry name" value="Trimer_LpxA-like_sf"/>
</dbReference>
<dbReference type="EC" id="2.3.1.30" evidence="3 10"/>
<dbReference type="CDD" id="cd03354">
    <property type="entry name" value="LbH_SAT"/>
    <property type="match status" value="1"/>
</dbReference>
<dbReference type="InterPro" id="IPR053376">
    <property type="entry name" value="Serine_acetyltransferase"/>
</dbReference>
<dbReference type="SUPFAM" id="SSF51161">
    <property type="entry name" value="Trimeric LpxA-like enzymes"/>
    <property type="match status" value="1"/>
</dbReference>
<dbReference type="AlphaFoldDB" id="A0A388TBP3"/>